<proteinExistence type="predicted"/>
<accession>A0A2N8UN29</accession>
<dbReference type="Proteomes" id="UP000239563">
    <property type="component" value="Chromosome XX"/>
</dbReference>
<reference evidence="2 3" key="1">
    <citation type="submission" date="2017-02" db="EMBL/GenBank/DDBJ databases">
        <authorList>
            <person name="Peterson S.W."/>
        </authorList>
    </citation>
    <scope>NUCLEOTIDE SEQUENCE [LARGE SCALE GENOMIC DNA]</scope>
    <source>
        <strain evidence="2 3">SRS1_H2-8</strain>
    </source>
</reference>
<sequence>MLARSSRNLLLKGVSASMLSRSAARLALPRLVAPVRSARTFASCTAIRNSAENATFRSDGEGSNGGKYVHSQRLDYLLSDTKGPNQKALIKQLSDDEVVHLTIVINTRNRWKPVHPDFTLPRYDREDTGEDARASLKCAEYLYNVFSFPTLQHLQRFNKEVAEFAATKAKLVNAVMLFDARSRTLTVGLPSYVGIEVPYPASENEDKLKALFAEYRAQGTSDEQKRDIAKQLRSYVVANGFKKSCHIFNLFLRALSETVQKATLEEVIRKKTSFSEEVIPGPRNAKFEESVPGDVRTKATGNVARKASDPLQKERKKGGKAAKGPAKAPAAKKAEPNLADRLRADDPKLPEAGTFVAEDGDAHKPSKGVDALEEHVPFPKPTAEEMGINKPVETSADDPKLPEAGTFVAQDGDAHKPSKGVDALQEHVPFPTPTAEEMGVKKPVETSADDPKLPEAGTFVAQDGDAHKPSTGVDALEEHVPFPKPTAEEMGIKKPTET</sequence>
<organism evidence="2 3">
    <name type="scientific">Sporisorium reilianum f. sp. reilianum</name>
    <dbReference type="NCBI Taxonomy" id="72559"/>
    <lineage>
        <taxon>Eukaryota</taxon>
        <taxon>Fungi</taxon>
        <taxon>Dikarya</taxon>
        <taxon>Basidiomycota</taxon>
        <taxon>Ustilaginomycotina</taxon>
        <taxon>Ustilaginomycetes</taxon>
        <taxon>Ustilaginales</taxon>
        <taxon>Ustilaginaceae</taxon>
        <taxon>Sporisorium</taxon>
    </lineage>
</organism>
<evidence type="ECO:0000313" key="2">
    <source>
        <dbReference type="EMBL" id="SJX65923.1"/>
    </source>
</evidence>
<feature type="compositionally biased region" description="Low complexity" evidence="1">
    <location>
        <begin position="322"/>
        <end position="331"/>
    </location>
</feature>
<gene>
    <name evidence="2" type="ORF">SRS1_16476</name>
</gene>
<protein>
    <submittedName>
        <fullName evidence="2">Uncharacterized protein</fullName>
    </submittedName>
</protein>
<feature type="region of interest" description="Disordered" evidence="1">
    <location>
        <begin position="285"/>
        <end position="498"/>
    </location>
</feature>
<evidence type="ECO:0000313" key="3">
    <source>
        <dbReference type="Proteomes" id="UP000239563"/>
    </source>
</evidence>
<evidence type="ECO:0000256" key="1">
    <source>
        <dbReference type="SAM" id="MobiDB-lite"/>
    </source>
</evidence>
<dbReference type="EMBL" id="LT795073">
    <property type="protein sequence ID" value="SJX65923.1"/>
    <property type="molecule type" value="Genomic_DNA"/>
</dbReference>
<feature type="compositionally biased region" description="Basic and acidic residues" evidence="1">
    <location>
        <begin position="476"/>
        <end position="498"/>
    </location>
</feature>
<name>A0A2N8UN29_9BASI</name>
<dbReference type="AlphaFoldDB" id="A0A2N8UN29"/>
<feature type="compositionally biased region" description="Basic and acidic residues" evidence="1">
    <location>
        <begin position="438"/>
        <end position="453"/>
    </location>
</feature>
<feature type="compositionally biased region" description="Basic and acidic residues" evidence="1">
    <location>
        <begin position="332"/>
        <end position="349"/>
    </location>
</feature>